<dbReference type="Pfam" id="PF01237">
    <property type="entry name" value="Oxysterol_BP"/>
    <property type="match status" value="1"/>
</dbReference>
<evidence type="ECO:0000313" key="1">
    <source>
        <dbReference type="EMBL" id="DBA04803.1"/>
    </source>
</evidence>
<keyword evidence="2" id="KW-1185">Reference proteome</keyword>
<comment type="caution">
    <text evidence="1">The sequence shown here is derived from an EMBL/GenBank/DDBJ whole genome shotgun (WGS) entry which is preliminary data.</text>
</comment>
<evidence type="ECO:0000313" key="2">
    <source>
        <dbReference type="Proteomes" id="UP001146120"/>
    </source>
</evidence>
<proteinExistence type="predicted"/>
<evidence type="ECO:0008006" key="3">
    <source>
        <dbReference type="Google" id="ProtNLM"/>
    </source>
</evidence>
<dbReference type="Proteomes" id="UP001146120">
    <property type="component" value="Unassembled WGS sequence"/>
</dbReference>
<protein>
    <recommendedName>
        <fullName evidence="3">Oxysterol-binding protein</fullName>
    </recommendedName>
</protein>
<dbReference type="AlphaFoldDB" id="A0AAV2ZJM5"/>
<dbReference type="GO" id="GO:0016020">
    <property type="term" value="C:membrane"/>
    <property type="evidence" value="ECO:0007669"/>
    <property type="project" value="TreeGrafter"/>
</dbReference>
<dbReference type="PANTHER" id="PTHR10972:SF148">
    <property type="entry name" value="OXYSTEROL-BINDING PROTEIN 9"/>
    <property type="match status" value="1"/>
</dbReference>
<dbReference type="GO" id="GO:0032934">
    <property type="term" value="F:sterol binding"/>
    <property type="evidence" value="ECO:0007669"/>
    <property type="project" value="TreeGrafter"/>
</dbReference>
<organism evidence="1 2">
    <name type="scientific">Lagenidium giganteum</name>
    <dbReference type="NCBI Taxonomy" id="4803"/>
    <lineage>
        <taxon>Eukaryota</taxon>
        <taxon>Sar</taxon>
        <taxon>Stramenopiles</taxon>
        <taxon>Oomycota</taxon>
        <taxon>Peronosporomycetes</taxon>
        <taxon>Pythiales</taxon>
        <taxon>Pythiaceae</taxon>
    </lineage>
</organism>
<accession>A0AAV2ZJM5</accession>
<dbReference type="InterPro" id="IPR037239">
    <property type="entry name" value="OSBP_sf"/>
</dbReference>
<dbReference type="PANTHER" id="PTHR10972">
    <property type="entry name" value="OXYSTEROL-BINDING PROTEIN-RELATED"/>
    <property type="match status" value="1"/>
</dbReference>
<reference evidence="1" key="2">
    <citation type="journal article" date="2023" name="Microbiol Resour">
        <title>Decontamination and Annotation of the Draft Genome Sequence of the Oomycete Lagenidium giganteum ARSEF 373.</title>
        <authorList>
            <person name="Morgan W.R."/>
            <person name="Tartar A."/>
        </authorList>
    </citation>
    <scope>NUCLEOTIDE SEQUENCE</scope>
    <source>
        <strain evidence="1">ARSEF 373</strain>
    </source>
</reference>
<dbReference type="EMBL" id="DAKRPA010000005">
    <property type="protein sequence ID" value="DBA04803.1"/>
    <property type="molecule type" value="Genomic_DNA"/>
</dbReference>
<sequence length="392" mass="44107">MEALTLSSVHLNVGNVLPHSSRSSNEDTKAHTTHALDTWTQMQVKDRMFWMKGFKPNKKGGLIFLDEDALKKQQGVFKEVMMQVGSQLLSGKLAVRISLPIRIFEPRTLLERVADGWNYAPTLLKKAALSSDPVERMKYAITFIAGGFHFCVGQLKPFNPILGETYQAAYADGTQIFMEHVSHHPVKSAFTLNGPKGLYQLTGIYEFESVTSRNSIINHQVGSAKIIFHDGQVITYTVPQIKMSGILFGERVVELVGIAKFVDTANQLVGEVNFEANNSFLMKSTAEDIKGFIGHAKKSSKHPISTLQGSWLTHLQFDNKVYWHVESEPVFQHIPVSNPLPSDCRFREDLLALKNGDPVLAQSEKLRLEEIQRTDKKWRDAFLESKGRKSKH</sequence>
<dbReference type="InterPro" id="IPR000648">
    <property type="entry name" value="Oxysterol-bd"/>
</dbReference>
<dbReference type="SUPFAM" id="SSF144000">
    <property type="entry name" value="Oxysterol-binding protein-like"/>
    <property type="match status" value="1"/>
</dbReference>
<gene>
    <name evidence="1" type="ORF">N0F65_004440</name>
</gene>
<name>A0AAV2ZJM5_9STRA</name>
<dbReference type="Gene3D" id="2.40.160.120">
    <property type="match status" value="1"/>
</dbReference>
<reference evidence="1" key="1">
    <citation type="submission" date="2022-11" db="EMBL/GenBank/DDBJ databases">
        <authorList>
            <person name="Morgan W.R."/>
            <person name="Tartar A."/>
        </authorList>
    </citation>
    <scope>NUCLEOTIDE SEQUENCE</scope>
    <source>
        <strain evidence="1">ARSEF 373</strain>
    </source>
</reference>
<dbReference type="GO" id="GO:0005829">
    <property type="term" value="C:cytosol"/>
    <property type="evidence" value="ECO:0007669"/>
    <property type="project" value="TreeGrafter"/>
</dbReference>